<dbReference type="EMBL" id="OL396571">
    <property type="protein sequence ID" value="UGC97742.1"/>
    <property type="molecule type" value="Genomic_DNA"/>
</dbReference>
<dbReference type="Proteomes" id="UP000828384">
    <property type="component" value="Segment"/>
</dbReference>
<evidence type="ECO:0000313" key="3">
    <source>
        <dbReference type="Proteomes" id="UP000828384"/>
    </source>
</evidence>
<keyword evidence="3" id="KW-1185">Reference proteome</keyword>
<gene>
    <name evidence="2" type="ORF">pdc_029</name>
</gene>
<accession>A0AAE8YHG8</accession>
<sequence>MELITSLFSGGWGWLAGVFALVAGLAASYFGGKKIGAVQTQAKADVKAAEQKVADVKASSDAQLKVTKEASNVQDSVSRISDNDVDKQLRSKWTRPGSGGN</sequence>
<keyword evidence="1" id="KW-1133">Transmembrane helix</keyword>
<protein>
    <submittedName>
        <fullName evidence="2">Cytadhesin P30/P32</fullName>
    </submittedName>
</protein>
<keyword evidence="1" id="KW-0472">Membrane</keyword>
<keyword evidence="1" id="KW-0812">Transmembrane</keyword>
<evidence type="ECO:0000256" key="1">
    <source>
        <dbReference type="SAM" id="Phobius"/>
    </source>
</evidence>
<organism evidence="2 3">
    <name type="scientific">Pantoea phage PdC23</name>
    <dbReference type="NCBI Taxonomy" id="2894356"/>
    <lineage>
        <taxon>Viruses</taxon>
        <taxon>Duplodnaviria</taxon>
        <taxon>Heunggongvirae</taxon>
        <taxon>Uroviricota</taxon>
        <taxon>Caudoviricetes</taxon>
        <taxon>Felixviridae</taxon>
        <taxon>Certevirus</taxon>
        <taxon>Certevirus C23</taxon>
    </lineage>
</organism>
<reference evidence="2" key="1">
    <citation type="journal article" date="2022" name="Curr. Microbiol.">
        <title>Isolation, Characterization, and Comparative Genomic Analysis of vB_Pd_C23, a Novel Bacteriophage of Pantoea dispersa.</title>
        <authorList>
            <person name="Grami E."/>
            <person name="Laadouze I."/>
            <person name="Ben Tiba S."/>
            <person name="Hafiane A."/>
            <person name="Sealey K.S."/>
            <person name="Saidi N."/>
        </authorList>
    </citation>
    <scope>NUCLEOTIDE SEQUENCE</scope>
</reference>
<name>A0AAE8YHG8_9CAUD</name>
<evidence type="ECO:0000313" key="2">
    <source>
        <dbReference type="EMBL" id="UGC97742.1"/>
    </source>
</evidence>
<proteinExistence type="predicted"/>
<feature type="transmembrane region" description="Helical" evidence="1">
    <location>
        <begin position="12"/>
        <end position="31"/>
    </location>
</feature>